<evidence type="ECO:0000313" key="3">
    <source>
        <dbReference type="Proteomes" id="UP000030759"/>
    </source>
</evidence>
<accession>A0A061IFG5</accession>
<evidence type="ECO:0000313" key="2">
    <source>
        <dbReference type="EMBL" id="ERE84915.1"/>
    </source>
</evidence>
<dbReference type="AlphaFoldDB" id="A0A061IFG5"/>
<proteinExistence type="predicted"/>
<gene>
    <name evidence="2" type="ORF">H671_2g5604</name>
</gene>
<dbReference type="EMBL" id="KE667765">
    <property type="protein sequence ID" value="ERE84915.1"/>
    <property type="molecule type" value="Genomic_DNA"/>
</dbReference>
<feature type="region of interest" description="Disordered" evidence="1">
    <location>
        <begin position="1"/>
        <end position="48"/>
    </location>
</feature>
<reference evidence="3" key="1">
    <citation type="journal article" date="2013" name="Nat. Biotechnol.">
        <title>Chinese hamster genome sequenced from sorted chromosomes.</title>
        <authorList>
            <person name="Brinkrolf K."/>
            <person name="Rupp O."/>
            <person name="Laux H."/>
            <person name="Kollin F."/>
            <person name="Ernst W."/>
            <person name="Linke B."/>
            <person name="Kofler R."/>
            <person name="Romand S."/>
            <person name="Hesse F."/>
            <person name="Budach W.E."/>
            <person name="Galosy S."/>
            <person name="Muller D."/>
            <person name="Noll T."/>
            <person name="Wienberg J."/>
            <person name="Jostock T."/>
            <person name="Leonard M."/>
            <person name="Grillari J."/>
            <person name="Tauch A."/>
            <person name="Goesmann A."/>
            <person name="Helk B."/>
            <person name="Mott J.E."/>
            <person name="Puhler A."/>
            <person name="Borth N."/>
        </authorList>
    </citation>
    <scope>NUCLEOTIDE SEQUENCE [LARGE SCALE GENOMIC DNA]</scope>
    <source>
        <strain evidence="3">17A/GY</strain>
    </source>
</reference>
<sequence length="77" mass="8133">MKPACHVTVAKATTSENELKGNKTGDTRPSTLSQNKGQGSASVLPASSLDQMPVLSSHGCHHAESYCSQAEMKIFQS</sequence>
<protein>
    <submittedName>
        <fullName evidence="2">Uncharacterized protein</fullName>
    </submittedName>
</protein>
<evidence type="ECO:0000256" key="1">
    <source>
        <dbReference type="SAM" id="MobiDB-lite"/>
    </source>
</evidence>
<organism evidence="2 3">
    <name type="scientific">Cricetulus griseus</name>
    <name type="common">Chinese hamster</name>
    <name type="synonym">Cricetulus barabensis griseus</name>
    <dbReference type="NCBI Taxonomy" id="10029"/>
    <lineage>
        <taxon>Eukaryota</taxon>
        <taxon>Metazoa</taxon>
        <taxon>Chordata</taxon>
        <taxon>Craniata</taxon>
        <taxon>Vertebrata</taxon>
        <taxon>Euteleostomi</taxon>
        <taxon>Mammalia</taxon>
        <taxon>Eutheria</taxon>
        <taxon>Euarchontoglires</taxon>
        <taxon>Glires</taxon>
        <taxon>Rodentia</taxon>
        <taxon>Myomorpha</taxon>
        <taxon>Muroidea</taxon>
        <taxon>Cricetidae</taxon>
        <taxon>Cricetinae</taxon>
        <taxon>Cricetulus</taxon>
    </lineage>
</organism>
<feature type="compositionally biased region" description="Polar residues" evidence="1">
    <location>
        <begin position="27"/>
        <end position="41"/>
    </location>
</feature>
<feature type="compositionally biased region" description="Basic and acidic residues" evidence="1">
    <location>
        <begin position="17"/>
        <end position="26"/>
    </location>
</feature>
<name>A0A061IFG5_CRIGR</name>
<dbReference type="Proteomes" id="UP000030759">
    <property type="component" value="Unassembled WGS sequence"/>
</dbReference>